<evidence type="ECO:0000313" key="4">
    <source>
        <dbReference type="Proteomes" id="UP000269721"/>
    </source>
</evidence>
<feature type="coiled-coil region" evidence="1">
    <location>
        <begin position="17"/>
        <end position="44"/>
    </location>
</feature>
<feature type="region of interest" description="Disordered" evidence="2">
    <location>
        <begin position="249"/>
        <end position="275"/>
    </location>
</feature>
<dbReference type="AlphaFoldDB" id="A0A4P9W485"/>
<dbReference type="Proteomes" id="UP000269721">
    <property type="component" value="Unassembled WGS sequence"/>
</dbReference>
<sequence length="289" mass="31513">ASSTKRCRAEFEQGEQFEELRGKIDSLSTRLAQVQNLGKKLTDESASALVAATAAKDAAAEAKDVAASAKDASVRAVEGFEKLCGITAKIDADVKTLDTDWSAGKKILESWSTVMDSSMQQMNGKIEQIVAHIAKPTSGNSFYITRNIVLDESIAGIVGGLLADCTKYLSILATLDPTRFNFRNYYHEQVPEARVVLDRFPTTVENIRFLQVSGRNDSIVCFFEHATNQIKKSSLACANTGAAFLHLRPSQGGGEGETGHLGWRPRVGSDRRGKWGPESLASLRHILRH</sequence>
<protein>
    <submittedName>
        <fullName evidence="3">Uncharacterized protein</fullName>
    </submittedName>
</protein>
<reference evidence="4" key="1">
    <citation type="journal article" date="2018" name="Nat. Microbiol.">
        <title>Leveraging single-cell genomics to expand the fungal tree of life.</title>
        <authorList>
            <person name="Ahrendt S.R."/>
            <person name="Quandt C.A."/>
            <person name="Ciobanu D."/>
            <person name="Clum A."/>
            <person name="Salamov A."/>
            <person name="Andreopoulos B."/>
            <person name="Cheng J.F."/>
            <person name="Woyke T."/>
            <person name="Pelin A."/>
            <person name="Henrissat B."/>
            <person name="Reynolds N.K."/>
            <person name="Benny G.L."/>
            <person name="Smith M.E."/>
            <person name="James T.Y."/>
            <person name="Grigoriev I.V."/>
        </authorList>
    </citation>
    <scope>NUCLEOTIDE SEQUENCE [LARGE SCALE GENOMIC DNA]</scope>
</reference>
<keyword evidence="4" id="KW-1185">Reference proteome</keyword>
<accession>A0A4P9W485</accession>
<gene>
    <name evidence="3" type="ORF">BDK51DRAFT_31970</name>
</gene>
<feature type="non-terminal residue" evidence="3">
    <location>
        <position position="1"/>
    </location>
</feature>
<evidence type="ECO:0000313" key="3">
    <source>
        <dbReference type="EMBL" id="RKO86055.1"/>
    </source>
</evidence>
<organism evidence="3 4">
    <name type="scientific">Blyttiomyces helicus</name>
    <dbReference type="NCBI Taxonomy" id="388810"/>
    <lineage>
        <taxon>Eukaryota</taxon>
        <taxon>Fungi</taxon>
        <taxon>Fungi incertae sedis</taxon>
        <taxon>Chytridiomycota</taxon>
        <taxon>Chytridiomycota incertae sedis</taxon>
        <taxon>Chytridiomycetes</taxon>
        <taxon>Chytridiomycetes incertae sedis</taxon>
        <taxon>Blyttiomyces</taxon>
    </lineage>
</organism>
<dbReference type="EMBL" id="KZ998513">
    <property type="protein sequence ID" value="RKO86055.1"/>
    <property type="molecule type" value="Genomic_DNA"/>
</dbReference>
<evidence type="ECO:0000256" key="2">
    <source>
        <dbReference type="SAM" id="MobiDB-lite"/>
    </source>
</evidence>
<keyword evidence="1" id="KW-0175">Coiled coil</keyword>
<name>A0A4P9W485_9FUNG</name>
<evidence type="ECO:0000256" key="1">
    <source>
        <dbReference type="SAM" id="Coils"/>
    </source>
</evidence>
<proteinExistence type="predicted"/>